<keyword evidence="3" id="KW-1185">Reference proteome</keyword>
<evidence type="ECO:0000313" key="2">
    <source>
        <dbReference type="EMBL" id="KAI1889576.1"/>
    </source>
</evidence>
<dbReference type="EMBL" id="JAERUA010000015">
    <property type="protein sequence ID" value="KAI1889576.1"/>
    <property type="molecule type" value="Genomic_DNA"/>
</dbReference>
<evidence type="ECO:0000313" key="3">
    <source>
        <dbReference type="Proteomes" id="UP000829720"/>
    </source>
</evidence>
<name>A0A8T3CZE3_9TELE</name>
<organism evidence="2 3">
    <name type="scientific">Albula goreensis</name>
    <dbReference type="NCBI Taxonomy" id="1534307"/>
    <lineage>
        <taxon>Eukaryota</taxon>
        <taxon>Metazoa</taxon>
        <taxon>Chordata</taxon>
        <taxon>Craniata</taxon>
        <taxon>Vertebrata</taxon>
        <taxon>Euteleostomi</taxon>
        <taxon>Actinopterygii</taxon>
        <taxon>Neopterygii</taxon>
        <taxon>Teleostei</taxon>
        <taxon>Albuliformes</taxon>
        <taxon>Albulidae</taxon>
        <taxon>Albula</taxon>
    </lineage>
</organism>
<sequence>MKFKSISSSTRDSRGSPRVEGSALPAPTSTFSASLICIRSLWNCVSNNVEGSPRTHFGQRLWPVAVSLVSGSEGRF</sequence>
<dbReference type="Proteomes" id="UP000829720">
    <property type="component" value="Unassembled WGS sequence"/>
</dbReference>
<reference evidence="2" key="1">
    <citation type="submission" date="2021-01" db="EMBL/GenBank/DDBJ databases">
        <authorList>
            <person name="Zahm M."/>
            <person name="Roques C."/>
            <person name="Cabau C."/>
            <person name="Klopp C."/>
            <person name="Donnadieu C."/>
            <person name="Jouanno E."/>
            <person name="Lampietro C."/>
            <person name="Louis A."/>
            <person name="Herpin A."/>
            <person name="Echchiki A."/>
            <person name="Berthelot C."/>
            <person name="Parey E."/>
            <person name="Roest-Crollius H."/>
            <person name="Braasch I."/>
            <person name="Postlethwait J."/>
            <person name="Bobe J."/>
            <person name="Montfort J."/>
            <person name="Bouchez O."/>
            <person name="Begum T."/>
            <person name="Mejri S."/>
            <person name="Adams A."/>
            <person name="Chen W.-J."/>
            <person name="Guiguen Y."/>
        </authorList>
    </citation>
    <scope>NUCLEOTIDE SEQUENCE</scope>
    <source>
        <tissue evidence="2">Blood</tissue>
    </source>
</reference>
<evidence type="ECO:0000256" key="1">
    <source>
        <dbReference type="SAM" id="MobiDB-lite"/>
    </source>
</evidence>
<proteinExistence type="predicted"/>
<feature type="compositionally biased region" description="Low complexity" evidence="1">
    <location>
        <begin position="1"/>
        <end position="10"/>
    </location>
</feature>
<accession>A0A8T3CZE3</accession>
<feature type="region of interest" description="Disordered" evidence="1">
    <location>
        <begin position="1"/>
        <end position="27"/>
    </location>
</feature>
<dbReference type="AlphaFoldDB" id="A0A8T3CZE3"/>
<comment type="caution">
    <text evidence="2">The sequence shown here is derived from an EMBL/GenBank/DDBJ whole genome shotgun (WGS) entry which is preliminary data.</text>
</comment>
<protein>
    <submittedName>
        <fullName evidence="2">Uncharacterized protein</fullName>
    </submittedName>
</protein>
<dbReference type="OrthoDB" id="10385109at2759"/>
<gene>
    <name evidence="2" type="ORF">AGOR_G00164340</name>
</gene>